<comment type="similarity">
    <text evidence="3">Belongs to the glycosyltransferase GT106 family.</text>
</comment>
<evidence type="ECO:0000256" key="6">
    <source>
        <dbReference type="ARBA" id="ARBA00022692"/>
    </source>
</evidence>
<evidence type="ECO:0000313" key="16">
    <source>
        <dbReference type="Proteomes" id="UP000607653"/>
    </source>
</evidence>
<name>A0A822XK58_NELNU</name>
<dbReference type="Pfam" id="PF10250">
    <property type="entry name" value="O-FucT"/>
    <property type="match status" value="1"/>
</dbReference>
<dbReference type="GO" id="GO:0016757">
    <property type="term" value="F:glycosyltransferase activity"/>
    <property type="evidence" value="ECO:0007669"/>
    <property type="project" value="UniProtKB-KW"/>
</dbReference>
<dbReference type="InterPro" id="IPR019378">
    <property type="entry name" value="GDP-Fuc_O-FucTrfase"/>
</dbReference>
<gene>
    <name evidence="15" type="ORF">HUJ06_021855</name>
</gene>
<accession>A0A822XK58</accession>
<comment type="caution">
    <text evidence="15">The sequence shown here is derived from an EMBL/GenBank/DDBJ whole genome shotgun (WGS) entry which is preliminary data.</text>
</comment>
<evidence type="ECO:0000256" key="3">
    <source>
        <dbReference type="ARBA" id="ARBA00007737"/>
    </source>
</evidence>
<comment type="subcellular location">
    <subcellularLocation>
        <location evidence="1">Membrane</location>
        <topology evidence="1">Single-pass type II membrane protein</topology>
    </subcellularLocation>
</comment>
<evidence type="ECO:0000256" key="13">
    <source>
        <dbReference type="ARBA" id="ARBA00030350"/>
    </source>
</evidence>
<keyword evidence="9 14" id="KW-0472">Membrane</keyword>
<keyword evidence="7" id="KW-0735">Signal-anchor</keyword>
<keyword evidence="4" id="KW-0328">Glycosyltransferase</keyword>
<sequence length="562" mass="63304">MSWLSVFLTFSPFNSFLRYKPHSLMRGDISSFSYISVYQKPAILFKPSGNPKSTFISNQNLRKSGYLLLVIAVCTSLSVFLLGFSPPVPCTFDHQRLQTETGREFNNVELSSSLHNVSYSQEFWKQPDDLGFRPCLNFSDGYRRASNGGTEKRRTFLMVVVSGGLNQQRNQIIDAVVIARILNTSLVLPVLQVNRVWGDESEFSDIFDDQHFKQTLKDDVHIVSTLPPTTTYIGRTRRRRRRSISSSIKQLHVNEDWIRKQFMGRLNKHGALILSGLDSKLSKDLGPDLQKLRCKVAFHALKFRAWIEEIGEKLAKRMGEGGPYMALHLRLEKDVWLRTGCLPGLGEEVDRLVQSDRLAHPELLTSRINMTARDRYVAGLCPLNAIEVTRLLKALGASNGTRIYMAGGEALGGDKALEPLRSQFPHLYNKWVLAAAEGELDLVKLKHRPSVLAAIDYVVCLNSQVFMANHGGNMARALQGHRAYLGHMKHITPNKKKLVQLLMNKNLTETEMVERIKEIHVLSLWGSPSAGTKTSGRDVIAYPISHCMCTGPEPSLFTRSLQ</sequence>
<proteinExistence type="inferred from homology"/>
<keyword evidence="5" id="KW-0808">Transferase</keyword>
<feature type="transmembrane region" description="Helical" evidence="14">
    <location>
        <begin position="66"/>
        <end position="84"/>
    </location>
</feature>
<dbReference type="PANTHER" id="PTHR31741:SF66">
    <property type="entry name" value="O-FUCOSYLTRANSFERASE 20"/>
    <property type="match status" value="1"/>
</dbReference>
<dbReference type="GO" id="GO:0006004">
    <property type="term" value="P:fucose metabolic process"/>
    <property type="evidence" value="ECO:0007669"/>
    <property type="project" value="UniProtKB-KW"/>
</dbReference>
<evidence type="ECO:0000256" key="14">
    <source>
        <dbReference type="SAM" id="Phobius"/>
    </source>
</evidence>
<evidence type="ECO:0000256" key="2">
    <source>
        <dbReference type="ARBA" id="ARBA00004881"/>
    </source>
</evidence>
<protein>
    <recommendedName>
        <fullName evidence="13">O-fucosyltransferase family protein</fullName>
    </recommendedName>
</protein>
<evidence type="ECO:0000256" key="4">
    <source>
        <dbReference type="ARBA" id="ARBA00022676"/>
    </source>
</evidence>
<evidence type="ECO:0000256" key="10">
    <source>
        <dbReference type="ARBA" id="ARBA00023180"/>
    </source>
</evidence>
<dbReference type="Gene3D" id="3.40.50.11350">
    <property type="match status" value="1"/>
</dbReference>
<evidence type="ECO:0000256" key="5">
    <source>
        <dbReference type="ARBA" id="ARBA00022679"/>
    </source>
</evidence>
<keyword evidence="6 14" id="KW-0812">Transmembrane</keyword>
<keyword evidence="11" id="KW-0294">Fucose metabolism</keyword>
<comment type="pathway">
    <text evidence="2">Glycan metabolism.</text>
</comment>
<evidence type="ECO:0000256" key="1">
    <source>
        <dbReference type="ARBA" id="ARBA00004606"/>
    </source>
</evidence>
<dbReference type="InterPro" id="IPR024709">
    <property type="entry name" value="FucosylTrfase_pln"/>
</dbReference>
<keyword evidence="16" id="KW-1185">Reference proteome</keyword>
<dbReference type="AlphaFoldDB" id="A0A822XK58"/>
<evidence type="ECO:0000256" key="8">
    <source>
        <dbReference type="ARBA" id="ARBA00022989"/>
    </source>
</evidence>
<keyword evidence="8 14" id="KW-1133">Transmembrane helix</keyword>
<reference evidence="15 16" key="1">
    <citation type="journal article" date="2020" name="Mol. Biol. Evol.">
        <title>Distinct Expression and Methylation Patterns for Genes with Different Fates following a Single Whole-Genome Duplication in Flowering Plants.</title>
        <authorList>
            <person name="Shi T."/>
            <person name="Rahmani R.S."/>
            <person name="Gugger P.F."/>
            <person name="Wang M."/>
            <person name="Li H."/>
            <person name="Zhang Y."/>
            <person name="Li Z."/>
            <person name="Wang Q."/>
            <person name="Van de Peer Y."/>
            <person name="Marchal K."/>
            <person name="Chen J."/>
        </authorList>
    </citation>
    <scope>NUCLEOTIDE SEQUENCE [LARGE SCALE GENOMIC DNA]</scope>
    <source>
        <tissue evidence="15">Leaf</tissue>
    </source>
</reference>
<dbReference type="EMBL" id="DUZY01000001">
    <property type="protein sequence ID" value="DAD20392.1"/>
    <property type="molecule type" value="Genomic_DNA"/>
</dbReference>
<evidence type="ECO:0000313" key="15">
    <source>
        <dbReference type="EMBL" id="DAD20392.1"/>
    </source>
</evidence>
<dbReference type="Proteomes" id="UP000607653">
    <property type="component" value="Unassembled WGS sequence"/>
</dbReference>
<evidence type="ECO:0000256" key="11">
    <source>
        <dbReference type="ARBA" id="ARBA00023253"/>
    </source>
</evidence>
<evidence type="ECO:0000256" key="12">
    <source>
        <dbReference type="ARBA" id="ARBA00023277"/>
    </source>
</evidence>
<dbReference type="PANTHER" id="PTHR31741">
    <property type="entry name" value="OS02G0726500 PROTEIN-RELATED"/>
    <property type="match status" value="1"/>
</dbReference>
<organism evidence="15 16">
    <name type="scientific">Nelumbo nucifera</name>
    <name type="common">Sacred lotus</name>
    <dbReference type="NCBI Taxonomy" id="4432"/>
    <lineage>
        <taxon>Eukaryota</taxon>
        <taxon>Viridiplantae</taxon>
        <taxon>Streptophyta</taxon>
        <taxon>Embryophyta</taxon>
        <taxon>Tracheophyta</taxon>
        <taxon>Spermatophyta</taxon>
        <taxon>Magnoliopsida</taxon>
        <taxon>Proteales</taxon>
        <taxon>Nelumbonaceae</taxon>
        <taxon>Nelumbo</taxon>
    </lineage>
</organism>
<evidence type="ECO:0000256" key="9">
    <source>
        <dbReference type="ARBA" id="ARBA00023136"/>
    </source>
</evidence>
<evidence type="ECO:0000256" key="7">
    <source>
        <dbReference type="ARBA" id="ARBA00022968"/>
    </source>
</evidence>
<dbReference type="PIRSF" id="PIRSF009360">
    <property type="entry name" value="UCP009360"/>
    <property type="match status" value="1"/>
</dbReference>
<dbReference type="GO" id="GO:0016020">
    <property type="term" value="C:membrane"/>
    <property type="evidence" value="ECO:0007669"/>
    <property type="project" value="UniProtKB-SubCell"/>
</dbReference>
<dbReference type="CDD" id="cd11299">
    <property type="entry name" value="O-FucT_plant"/>
    <property type="match status" value="1"/>
</dbReference>
<keyword evidence="10" id="KW-0325">Glycoprotein</keyword>
<keyword evidence="12" id="KW-0119">Carbohydrate metabolism</keyword>